<dbReference type="AlphaFoldDB" id="A0A0D3KU29"/>
<protein>
    <submittedName>
        <fullName evidence="1">Uncharacterized protein</fullName>
    </submittedName>
</protein>
<keyword evidence="2" id="KW-1185">Reference proteome</keyword>
<organism evidence="1 2">
    <name type="scientific">Emiliania huxleyi (strain CCMP1516)</name>
    <dbReference type="NCBI Taxonomy" id="280463"/>
    <lineage>
        <taxon>Eukaryota</taxon>
        <taxon>Haptista</taxon>
        <taxon>Haptophyta</taxon>
        <taxon>Prymnesiophyceae</taxon>
        <taxon>Isochrysidales</taxon>
        <taxon>Noelaerhabdaceae</taxon>
        <taxon>Emiliania</taxon>
    </lineage>
</organism>
<reference evidence="1" key="2">
    <citation type="submission" date="2024-10" db="UniProtKB">
        <authorList>
            <consortium name="EnsemblProtists"/>
        </authorList>
    </citation>
    <scope>IDENTIFICATION</scope>
</reference>
<dbReference type="Proteomes" id="UP000013827">
    <property type="component" value="Unassembled WGS sequence"/>
</dbReference>
<proteinExistence type="predicted"/>
<dbReference type="PaxDb" id="2903-EOD39264"/>
<evidence type="ECO:0000313" key="1">
    <source>
        <dbReference type="EnsemblProtists" id="EOD39264"/>
    </source>
</evidence>
<dbReference type="GeneID" id="17284534"/>
<dbReference type="RefSeq" id="XP_005791693.1">
    <property type="nucleotide sequence ID" value="XM_005791636.1"/>
</dbReference>
<evidence type="ECO:0000313" key="2">
    <source>
        <dbReference type="Proteomes" id="UP000013827"/>
    </source>
</evidence>
<dbReference type="KEGG" id="ehx:EMIHUDRAFT_439926"/>
<reference evidence="2" key="1">
    <citation type="journal article" date="2013" name="Nature">
        <title>Pan genome of the phytoplankton Emiliania underpins its global distribution.</title>
        <authorList>
            <person name="Read B.A."/>
            <person name="Kegel J."/>
            <person name="Klute M.J."/>
            <person name="Kuo A."/>
            <person name="Lefebvre S.C."/>
            <person name="Maumus F."/>
            <person name="Mayer C."/>
            <person name="Miller J."/>
            <person name="Monier A."/>
            <person name="Salamov A."/>
            <person name="Young J."/>
            <person name="Aguilar M."/>
            <person name="Claverie J.M."/>
            <person name="Frickenhaus S."/>
            <person name="Gonzalez K."/>
            <person name="Herman E.K."/>
            <person name="Lin Y.C."/>
            <person name="Napier J."/>
            <person name="Ogata H."/>
            <person name="Sarno A.F."/>
            <person name="Shmutz J."/>
            <person name="Schroeder D."/>
            <person name="de Vargas C."/>
            <person name="Verret F."/>
            <person name="von Dassow P."/>
            <person name="Valentin K."/>
            <person name="Van de Peer Y."/>
            <person name="Wheeler G."/>
            <person name="Dacks J.B."/>
            <person name="Delwiche C.F."/>
            <person name="Dyhrman S.T."/>
            <person name="Glockner G."/>
            <person name="John U."/>
            <person name="Richards T."/>
            <person name="Worden A.Z."/>
            <person name="Zhang X."/>
            <person name="Grigoriev I.V."/>
            <person name="Allen A.E."/>
            <person name="Bidle K."/>
            <person name="Borodovsky M."/>
            <person name="Bowler C."/>
            <person name="Brownlee C."/>
            <person name="Cock J.M."/>
            <person name="Elias M."/>
            <person name="Gladyshev V.N."/>
            <person name="Groth M."/>
            <person name="Guda C."/>
            <person name="Hadaegh A."/>
            <person name="Iglesias-Rodriguez M.D."/>
            <person name="Jenkins J."/>
            <person name="Jones B.M."/>
            <person name="Lawson T."/>
            <person name="Leese F."/>
            <person name="Lindquist E."/>
            <person name="Lobanov A."/>
            <person name="Lomsadze A."/>
            <person name="Malik S.B."/>
            <person name="Marsh M.E."/>
            <person name="Mackinder L."/>
            <person name="Mock T."/>
            <person name="Mueller-Roeber B."/>
            <person name="Pagarete A."/>
            <person name="Parker M."/>
            <person name="Probert I."/>
            <person name="Quesneville H."/>
            <person name="Raines C."/>
            <person name="Rensing S.A."/>
            <person name="Riano-Pachon D.M."/>
            <person name="Richier S."/>
            <person name="Rokitta S."/>
            <person name="Shiraiwa Y."/>
            <person name="Soanes D.M."/>
            <person name="van der Giezen M."/>
            <person name="Wahlund T.M."/>
            <person name="Williams B."/>
            <person name="Wilson W."/>
            <person name="Wolfe G."/>
            <person name="Wurch L.L."/>
        </authorList>
    </citation>
    <scope>NUCLEOTIDE SEQUENCE</scope>
</reference>
<dbReference type="EnsemblProtists" id="EOD39264">
    <property type="protein sequence ID" value="EOD39264"/>
    <property type="gene ID" value="EMIHUDRAFT_439926"/>
</dbReference>
<name>A0A0D3KU29_EMIH1</name>
<accession>A0A0D3KU29</accession>
<dbReference type="HOGENOM" id="CLU_113169_0_1_1"/>
<sequence length="247" mass="26527">MWASGPAAAARPVEAGLGPARDGWPPTSALALLVKMAAVSIAATVVQSLSGQRSGGCRLSTVVAIRTRARRARPASLREGMSLPRFDPAAKSCSLEPRPTLPSRLQLLSSPEDWCLICCLPADAAGEPGGPLYYKEALTRFYLEFFYPHDSERECDRTIGSFSHQRQSEISREQLSLPLASPPSPSGIRGILWVVQSIDLWLVSQPHFEGAMKYSDRHLAGLSARPPDRVELNGAGSLGYGTGPSFG</sequence>